<dbReference type="Proteomes" id="UP001497525">
    <property type="component" value="Unassembled WGS sequence"/>
</dbReference>
<feature type="domain" description="SCP" evidence="2">
    <location>
        <begin position="1"/>
        <end position="97"/>
    </location>
</feature>
<proteinExistence type="predicted"/>
<evidence type="ECO:0000313" key="3">
    <source>
        <dbReference type="EMBL" id="CAL5134583.1"/>
    </source>
</evidence>
<name>A0AAV2TDR9_CALDB</name>
<evidence type="ECO:0000256" key="1">
    <source>
        <dbReference type="SAM" id="MobiDB-lite"/>
    </source>
</evidence>
<organism evidence="3 4">
    <name type="scientific">Calicophoron daubneyi</name>
    <name type="common">Rumen fluke</name>
    <name type="synonym">Paramphistomum daubneyi</name>
    <dbReference type="NCBI Taxonomy" id="300641"/>
    <lineage>
        <taxon>Eukaryota</taxon>
        <taxon>Metazoa</taxon>
        <taxon>Spiralia</taxon>
        <taxon>Lophotrochozoa</taxon>
        <taxon>Platyhelminthes</taxon>
        <taxon>Trematoda</taxon>
        <taxon>Digenea</taxon>
        <taxon>Plagiorchiida</taxon>
        <taxon>Pronocephalata</taxon>
        <taxon>Paramphistomoidea</taxon>
        <taxon>Paramphistomidae</taxon>
        <taxon>Calicophoron</taxon>
    </lineage>
</organism>
<dbReference type="Pfam" id="PF00188">
    <property type="entry name" value="CAP"/>
    <property type="match status" value="1"/>
</dbReference>
<dbReference type="SMART" id="SM00198">
    <property type="entry name" value="SCP"/>
    <property type="match status" value="1"/>
</dbReference>
<dbReference type="InterPro" id="IPR014044">
    <property type="entry name" value="CAP_dom"/>
</dbReference>
<accession>A0AAV2TDR9</accession>
<evidence type="ECO:0000259" key="2">
    <source>
        <dbReference type="SMART" id="SM00198"/>
    </source>
</evidence>
<dbReference type="PANTHER" id="PTHR10334">
    <property type="entry name" value="CYSTEINE-RICH SECRETORY PROTEIN-RELATED"/>
    <property type="match status" value="1"/>
</dbReference>
<dbReference type="InterPro" id="IPR035940">
    <property type="entry name" value="CAP_sf"/>
</dbReference>
<dbReference type="EMBL" id="CAXLJL010000212">
    <property type="protein sequence ID" value="CAL5134583.1"/>
    <property type="molecule type" value="Genomic_DNA"/>
</dbReference>
<dbReference type="AlphaFoldDB" id="A0AAV2TDR9"/>
<dbReference type="InterPro" id="IPR001283">
    <property type="entry name" value="CRISP-related"/>
</dbReference>
<dbReference type="PRINTS" id="PR00837">
    <property type="entry name" value="V5TPXLIKE"/>
</dbReference>
<feature type="region of interest" description="Disordered" evidence="1">
    <location>
        <begin position="130"/>
        <end position="186"/>
    </location>
</feature>
<feature type="compositionally biased region" description="Basic and acidic residues" evidence="1">
    <location>
        <begin position="156"/>
        <end position="166"/>
    </location>
</feature>
<protein>
    <recommendedName>
        <fullName evidence="2">SCP domain-containing protein</fullName>
    </recommendedName>
</protein>
<comment type="caution">
    <text evidence="3">The sequence shown here is derived from an EMBL/GenBank/DDBJ whole genome shotgun (WGS) entry which is preliminary data.</text>
</comment>
<gene>
    <name evidence="3" type="ORF">CDAUBV1_LOCUS8366</name>
</gene>
<sequence>MAKDHLLDRMGRVTFGQNVGSQMYADGNIVSGTAVVRNWYNESKTYNYQDPDEGGQENFTQLVWKSTTKVGFGCAKNVEKRTIYYAAHYEPCGNVTGQFLENVIKPNSRTNRARLLISVVKESGGSFLDLPDAVKSSQNSQKQKGDRDTTVPVNPTEKKKEGKQKELGFMCIPKKDRGGTSKSATH</sequence>
<reference evidence="3" key="1">
    <citation type="submission" date="2024-06" db="EMBL/GenBank/DDBJ databases">
        <authorList>
            <person name="Liu X."/>
            <person name="Lenzi L."/>
            <person name="Haldenby T S."/>
            <person name="Uol C."/>
        </authorList>
    </citation>
    <scope>NUCLEOTIDE SEQUENCE</scope>
</reference>
<dbReference type="SUPFAM" id="SSF55797">
    <property type="entry name" value="PR-1-like"/>
    <property type="match status" value="1"/>
</dbReference>
<evidence type="ECO:0000313" key="4">
    <source>
        <dbReference type="Proteomes" id="UP001497525"/>
    </source>
</evidence>
<dbReference type="Gene3D" id="3.40.33.10">
    <property type="entry name" value="CAP"/>
    <property type="match status" value="1"/>
</dbReference>